<dbReference type="InterPro" id="IPR001638">
    <property type="entry name" value="Solute-binding_3/MltF_N"/>
</dbReference>
<evidence type="ECO:0000259" key="3">
    <source>
        <dbReference type="SMART" id="SM00079"/>
    </source>
</evidence>
<dbReference type="Gene3D" id="3.40.190.10">
    <property type="entry name" value="Periplasmic binding protein-like II"/>
    <property type="match status" value="2"/>
</dbReference>
<dbReference type="AlphaFoldDB" id="A0A7T3RET2"/>
<dbReference type="PANTHER" id="PTHR35936">
    <property type="entry name" value="MEMBRANE-BOUND LYTIC MUREIN TRANSGLYCOSYLASE F"/>
    <property type="match status" value="1"/>
</dbReference>
<sequence length="273" mass="29834">MKKIALIAGAVVAVLALTGCSKKQEAAKKGEFTVEAGKLKVAMEIGYPPFEYFAEDGKTPTGFDVELGKAVSERLGLSVEFVDTAWDGILAGLDTDRYDCIMSAMTITDERKANYDFSTPYIGNGQAIILTKDSKLSIAAPEDLKGLKVGYQAETTSDFYLEKYAAAHGFTYVQNEYDKVMNAYKDLEFGRIDAVISDSLVAVSYLGKPDTVFKQVWAGTPDDYFGVCVKKGNKALLDKINSAIADMKADGTMTRIYMKIFNVDLSDSIKDVQ</sequence>
<dbReference type="GO" id="GO:0015276">
    <property type="term" value="F:ligand-gated monoatomic ion channel activity"/>
    <property type="evidence" value="ECO:0007669"/>
    <property type="project" value="InterPro"/>
</dbReference>
<feature type="domain" description="Solute-binding protein family 3/N-terminal" evidence="2">
    <location>
        <begin position="38"/>
        <end position="264"/>
    </location>
</feature>
<dbReference type="InterPro" id="IPR001320">
    <property type="entry name" value="Iontro_rcpt_C"/>
</dbReference>
<name>A0A7T3RET2_9SPIR</name>
<accession>A0A7T3RET2</accession>
<dbReference type="PANTHER" id="PTHR35936:SF19">
    <property type="entry name" value="AMINO-ACID-BINDING PROTEIN YXEM-RELATED"/>
    <property type="match status" value="1"/>
</dbReference>
<evidence type="ECO:0000256" key="1">
    <source>
        <dbReference type="ARBA" id="ARBA00022729"/>
    </source>
</evidence>
<gene>
    <name evidence="4" type="ORF">IWA51_03795</name>
</gene>
<reference evidence="4 5" key="1">
    <citation type="submission" date="2020-11" db="EMBL/GenBank/DDBJ databases">
        <title>Treponema Peruensis nv. sp., first commensal Treponema isolated from human feces.</title>
        <authorList>
            <person name="Belkhou C."/>
            <person name="Raes J."/>
        </authorList>
    </citation>
    <scope>NUCLEOTIDE SEQUENCE [LARGE SCALE GENOMIC DNA]</scope>
    <source>
        <strain evidence="4 5">RCC2812</strain>
    </source>
</reference>
<evidence type="ECO:0000313" key="4">
    <source>
        <dbReference type="EMBL" id="QQA01745.1"/>
    </source>
</evidence>
<keyword evidence="1" id="KW-0732">Signal</keyword>
<dbReference type="RefSeq" id="WP_198443297.1">
    <property type="nucleotide sequence ID" value="NZ_CBCSHE010000002.1"/>
</dbReference>
<dbReference type="SUPFAM" id="SSF53850">
    <property type="entry name" value="Periplasmic binding protein-like II"/>
    <property type="match status" value="1"/>
</dbReference>
<organism evidence="4 5">
    <name type="scientific">Treponema peruense</name>
    <dbReference type="NCBI Taxonomy" id="2787628"/>
    <lineage>
        <taxon>Bacteria</taxon>
        <taxon>Pseudomonadati</taxon>
        <taxon>Spirochaetota</taxon>
        <taxon>Spirochaetia</taxon>
        <taxon>Spirochaetales</taxon>
        <taxon>Treponemataceae</taxon>
        <taxon>Treponema</taxon>
    </lineage>
</organism>
<keyword evidence="5" id="KW-1185">Reference proteome</keyword>
<dbReference type="EMBL" id="CP064936">
    <property type="protein sequence ID" value="QQA01745.1"/>
    <property type="molecule type" value="Genomic_DNA"/>
</dbReference>
<protein>
    <submittedName>
        <fullName evidence="4">Amino acid ABC transporter substrate-binding protein</fullName>
    </submittedName>
</protein>
<dbReference type="KEGG" id="tper:IWA51_03795"/>
<dbReference type="SMART" id="SM00079">
    <property type="entry name" value="PBPe"/>
    <property type="match status" value="1"/>
</dbReference>
<dbReference type="Proteomes" id="UP000595224">
    <property type="component" value="Chromosome"/>
</dbReference>
<feature type="domain" description="Ionotropic glutamate receptor C-terminal" evidence="3">
    <location>
        <begin position="38"/>
        <end position="262"/>
    </location>
</feature>
<proteinExistence type="predicted"/>
<dbReference type="CDD" id="cd13530">
    <property type="entry name" value="PBP2_peptides_like"/>
    <property type="match status" value="1"/>
</dbReference>
<evidence type="ECO:0000259" key="2">
    <source>
        <dbReference type="SMART" id="SM00062"/>
    </source>
</evidence>
<dbReference type="Pfam" id="PF00497">
    <property type="entry name" value="SBP_bac_3"/>
    <property type="match status" value="1"/>
</dbReference>
<evidence type="ECO:0000313" key="5">
    <source>
        <dbReference type="Proteomes" id="UP000595224"/>
    </source>
</evidence>
<dbReference type="GO" id="GO:0016020">
    <property type="term" value="C:membrane"/>
    <property type="evidence" value="ECO:0007669"/>
    <property type="project" value="InterPro"/>
</dbReference>
<dbReference type="PROSITE" id="PS51257">
    <property type="entry name" value="PROKAR_LIPOPROTEIN"/>
    <property type="match status" value="1"/>
</dbReference>
<dbReference type="SMART" id="SM00062">
    <property type="entry name" value="PBPb"/>
    <property type="match status" value="1"/>
</dbReference>